<dbReference type="Proteomes" id="UP000237271">
    <property type="component" value="Unassembled WGS sequence"/>
</dbReference>
<proteinExistence type="predicted"/>
<keyword evidence="3" id="KW-1185">Reference proteome</keyword>
<dbReference type="AlphaFoldDB" id="A0A2P4YD00"/>
<evidence type="ECO:0000256" key="1">
    <source>
        <dbReference type="SAM" id="MobiDB-lite"/>
    </source>
</evidence>
<dbReference type="EMBL" id="NCKW01003693">
    <property type="protein sequence ID" value="POM75685.1"/>
    <property type="molecule type" value="Genomic_DNA"/>
</dbReference>
<reference evidence="2 3" key="1">
    <citation type="journal article" date="2017" name="Genome Biol. Evol.">
        <title>Phytophthora megakarya and P. palmivora, closely related causal agents of cacao black pod rot, underwent increases in genome sizes and gene numbers by different mechanisms.</title>
        <authorList>
            <person name="Ali S.S."/>
            <person name="Shao J."/>
            <person name="Lary D.J."/>
            <person name="Kronmiller B."/>
            <person name="Shen D."/>
            <person name="Strem M.D."/>
            <person name="Amoako-Attah I."/>
            <person name="Akrofi A.Y."/>
            <person name="Begoude B.A."/>
            <person name="Ten Hoopen G.M."/>
            <person name="Coulibaly K."/>
            <person name="Kebe B.I."/>
            <person name="Melnick R.L."/>
            <person name="Guiltinan M.J."/>
            <person name="Tyler B.M."/>
            <person name="Meinhardt L.W."/>
            <person name="Bailey B.A."/>
        </authorList>
    </citation>
    <scope>NUCLEOTIDE SEQUENCE [LARGE SCALE GENOMIC DNA]</scope>
    <source>
        <strain evidence="3">sbr112.9</strain>
    </source>
</reference>
<sequence>MFALLCCFRYHECDCSGPTLVERECVFLKQWVIASIGCNPRTEQHRQRVRKADVIVIIVSPVARLDVLCERSESQWMDREERKFVSLMDPRFHCTTTERPRQSKADVTREHSSSSIGQRRHSKNKTILNAFTEVDSGKPTFSLSNEYQLRYRFSNFSSEEMLYTVGDTLPGGYVAPGRGVPVIDFLPVVQKATTVEHIVEFFKRENSSWTSVQTSIIDNNFVE</sequence>
<comment type="caution">
    <text evidence="2">The sequence shown here is derived from an EMBL/GenBank/DDBJ whole genome shotgun (WGS) entry which is preliminary data.</text>
</comment>
<accession>A0A2P4YD00</accession>
<protein>
    <submittedName>
        <fullName evidence="2">Uncharacterized protein</fullName>
    </submittedName>
</protein>
<evidence type="ECO:0000313" key="3">
    <source>
        <dbReference type="Proteomes" id="UP000237271"/>
    </source>
</evidence>
<feature type="region of interest" description="Disordered" evidence="1">
    <location>
        <begin position="97"/>
        <end position="121"/>
    </location>
</feature>
<name>A0A2P4YD00_9STRA</name>
<organism evidence="2 3">
    <name type="scientific">Phytophthora palmivora</name>
    <dbReference type="NCBI Taxonomy" id="4796"/>
    <lineage>
        <taxon>Eukaryota</taxon>
        <taxon>Sar</taxon>
        <taxon>Stramenopiles</taxon>
        <taxon>Oomycota</taxon>
        <taxon>Peronosporomycetes</taxon>
        <taxon>Peronosporales</taxon>
        <taxon>Peronosporaceae</taxon>
        <taxon>Phytophthora</taxon>
    </lineage>
</organism>
<evidence type="ECO:0000313" key="2">
    <source>
        <dbReference type="EMBL" id="POM75685.1"/>
    </source>
</evidence>
<feature type="compositionally biased region" description="Basic and acidic residues" evidence="1">
    <location>
        <begin position="97"/>
        <end position="112"/>
    </location>
</feature>
<gene>
    <name evidence="2" type="ORF">PHPALM_7173</name>
</gene>